<keyword evidence="2" id="KW-1185">Reference proteome</keyword>
<reference evidence="1" key="1">
    <citation type="submission" date="2021-06" db="EMBL/GenBank/DDBJ databases">
        <authorList>
            <person name="Kallberg Y."/>
            <person name="Tangrot J."/>
            <person name="Rosling A."/>
        </authorList>
    </citation>
    <scope>NUCLEOTIDE SEQUENCE</scope>
    <source>
        <strain evidence="1">IN212</strain>
    </source>
</reference>
<evidence type="ECO:0000313" key="1">
    <source>
        <dbReference type="EMBL" id="CAG8581992.1"/>
    </source>
</evidence>
<protein>
    <submittedName>
        <fullName evidence="1">7960_t:CDS:1</fullName>
    </submittedName>
</protein>
<gene>
    <name evidence="1" type="ORF">RFULGI_LOCUS5888</name>
</gene>
<feature type="non-terminal residue" evidence="1">
    <location>
        <position position="1"/>
    </location>
</feature>
<proteinExistence type="predicted"/>
<dbReference type="Proteomes" id="UP000789396">
    <property type="component" value="Unassembled WGS sequence"/>
</dbReference>
<dbReference type="OrthoDB" id="2436087at2759"/>
<organism evidence="1 2">
    <name type="scientific">Racocetra fulgida</name>
    <dbReference type="NCBI Taxonomy" id="60492"/>
    <lineage>
        <taxon>Eukaryota</taxon>
        <taxon>Fungi</taxon>
        <taxon>Fungi incertae sedis</taxon>
        <taxon>Mucoromycota</taxon>
        <taxon>Glomeromycotina</taxon>
        <taxon>Glomeromycetes</taxon>
        <taxon>Diversisporales</taxon>
        <taxon>Gigasporaceae</taxon>
        <taxon>Racocetra</taxon>
    </lineage>
</organism>
<sequence>GYSGKLDLTKLNQDLFEVDNDINVKVNKETHDIGIQVFDNMLHTPESYIYLLQAQLDMKINEIGSLKKQLEYAYDYVIES</sequence>
<dbReference type="AlphaFoldDB" id="A0A9N9G5K6"/>
<comment type="caution">
    <text evidence="1">The sequence shown here is derived from an EMBL/GenBank/DDBJ whole genome shotgun (WGS) entry which is preliminary data.</text>
</comment>
<dbReference type="EMBL" id="CAJVPZ010007101">
    <property type="protein sequence ID" value="CAG8581992.1"/>
    <property type="molecule type" value="Genomic_DNA"/>
</dbReference>
<name>A0A9N9G5K6_9GLOM</name>
<accession>A0A9N9G5K6</accession>
<evidence type="ECO:0000313" key="2">
    <source>
        <dbReference type="Proteomes" id="UP000789396"/>
    </source>
</evidence>